<evidence type="ECO:0000256" key="6">
    <source>
        <dbReference type="ARBA" id="ARBA00023163"/>
    </source>
</evidence>
<dbReference type="GO" id="GO:0045944">
    <property type="term" value="P:positive regulation of transcription by RNA polymerase II"/>
    <property type="evidence" value="ECO:0007669"/>
    <property type="project" value="TreeGrafter"/>
</dbReference>
<keyword evidence="2" id="KW-0217">Developmental protein</keyword>
<dbReference type="Pfam" id="PF00010">
    <property type="entry name" value="HLH"/>
    <property type="match status" value="1"/>
</dbReference>
<dbReference type="PROSITE" id="PS50888">
    <property type="entry name" value="BHLH"/>
    <property type="match status" value="1"/>
</dbReference>
<dbReference type="GeneID" id="115625526"/>
<dbReference type="GO" id="GO:0000981">
    <property type="term" value="F:DNA-binding transcription factor activity, RNA polymerase II-specific"/>
    <property type="evidence" value="ECO:0007669"/>
    <property type="project" value="TreeGrafter"/>
</dbReference>
<dbReference type="Proteomes" id="UP000504634">
    <property type="component" value="Unplaced"/>
</dbReference>
<keyword evidence="6" id="KW-0804">Transcription</keyword>
<dbReference type="InterPro" id="IPR011598">
    <property type="entry name" value="bHLH_dom"/>
</dbReference>
<feature type="compositionally biased region" description="Low complexity" evidence="8">
    <location>
        <begin position="179"/>
        <end position="193"/>
    </location>
</feature>
<keyword evidence="4" id="KW-0524">Neurogenesis</keyword>
<dbReference type="OrthoDB" id="6161578at2759"/>
<evidence type="ECO:0000256" key="8">
    <source>
        <dbReference type="SAM" id="MobiDB-lite"/>
    </source>
</evidence>
<evidence type="ECO:0000256" key="2">
    <source>
        <dbReference type="ARBA" id="ARBA00022473"/>
    </source>
</evidence>
<feature type="domain" description="BHLH" evidence="9">
    <location>
        <begin position="283"/>
        <end position="335"/>
    </location>
</feature>
<dbReference type="PANTHER" id="PTHR19290:SF169">
    <property type="entry name" value="PROTEIN ATONAL"/>
    <property type="match status" value="1"/>
</dbReference>
<dbReference type="PANTHER" id="PTHR19290">
    <property type="entry name" value="BASIC HELIX-LOOP-HELIX PROTEIN NEUROGENIN-RELATED"/>
    <property type="match status" value="1"/>
</dbReference>
<keyword evidence="10" id="KW-1185">Reference proteome</keyword>
<dbReference type="Gene3D" id="4.10.280.10">
    <property type="entry name" value="Helix-loop-helix DNA-binding domain"/>
    <property type="match status" value="1"/>
</dbReference>
<name>A0A6J2TLS2_DROLE</name>
<evidence type="ECO:0000313" key="10">
    <source>
        <dbReference type="Proteomes" id="UP000504634"/>
    </source>
</evidence>
<dbReference type="SUPFAM" id="SSF47459">
    <property type="entry name" value="HLH, helix-loop-helix DNA-binding domain"/>
    <property type="match status" value="1"/>
</dbReference>
<organism evidence="10 11">
    <name type="scientific">Drosophila lebanonensis</name>
    <name type="common">Fruit fly</name>
    <name type="synonym">Scaptodrosophila lebanonensis</name>
    <dbReference type="NCBI Taxonomy" id="7225"/>
    <lineage>
        <taxon>Eukaryota</taxon>
        <taxon>Metazoa</taxon>
        <taxon>Ecdysozoa</taxon>
        <taxon>Arthropoda</taxon>
        <taxon>Hexapoda</taxon>
        <taxon>Insecta</taxon>
        <taxon>Pterygota</taxon>
        <taxon>Neoptera</taxon>
        <taxon>Endopterygota</taxon>
        <taxon>Diptera</taxon>
        <taxon>Brachycera</taxon>
        <taxon>Muscomorpha</taxon>
        <taxon>Ephydroidea</taxon>
        <taxon>Drosophilidae</taxon>
        <taxon>Scaptodrosophila</taxon>
    </lineage>
</organism>
<evidence type="ECO:0000256" key="4">
    <source>
        <dbReference type="ARBA" id="ARBA00022902"/>
    </source>
</evidence>
<keyword evidence="5" id="KW-0805">Transcription regulation</keyword>
<dbReference type="SMART" id="SM00353">
    <property type="entry name" value="HLH"/>
    <property type="match status" value="1"/>
</dbReference>
<evidence type="ECO:0000313" key="11">
    <source>
        <dbReference type="RefSeq" id="XP_030376455.1"/>
    </source>
</evidence>
<sequence>MSSSEIYRYYYKTSEDLQGFKANASEPYFNPMAAYNPTMTHYQFNCTSLANSSNYLSSNGFISFEQASSDGWITSSPASYRSESPEYVDLNTIYTNGCNSLGQGQQQQFGLPLEQIASSQPPALPVLGSPNAGTCKTLTTPIGETTTATATAKISTTSATAPAPKPKRNYTRKHQDTEAAAAPSSSTMPTSSAPAPPAPVNVYTDDFQAFDFDNAALFDDSVDDEDDMLLFGSGGEDFDGNDGSFELGENDSEDAALAAQDGATPAQGKKRRNKQISPVVKRKRRLAANARERRRMQNLNQAFDRLRQYLPCLGQDRQLSKHETLQMAQTYISALGDLLR</sequence>
<dbReference type="CDD" id="cd19715">
    <property type="entry name" value="bHLH_TS_amos_like"/>
    <property type="match status" value="1"/>
</dbReference>
<keyword evidence="7" id="KW-0539">Nucleus</keyword>
<dbReference type="RefSeq" id="XP_030376455.1">
    <property type="nucleotide sequence ID" value="XM_030520595.1"/>
</dbReference>
<evidence type="ECO:0000256" key="5">
    <source>
        <dbReference type="ARBA" id="ARBA00023015"/>
    </source>
</evidence>
<evidence type="ECO:0000256" key="1">
    <source>
        <dbReference type="ARBA" id="ARBA00004123"/>
    </source>
</evidence>
<dbReference type="GO" id="GO:0061564">
    <property type="term" value="P:axon development"/>
    <property type="evidence" value="ECO:0007669"/>
    <property type="project" value="TreeGrafter"/>
</dbReference>
<comment type="subcellular location">
    <subcellularLocation>
        <location evidence="1">Nucleus</location>
    </subcellularLocation>
</comment>
<dbReference type="AlphaFoldDB" id="A0A6J2TLS2"/>
<dbReference type="InterPro" id="IPR050359">
    <property type="entry name" value="bHLH_transcription_factors"/>
</dbReference>
<proteinExistence type="predicted"/>
<dbReference type="GO" id="GO:0005634">
    <property type="term" value="C:nucleus"/>
    <property type="evidence" value="ECO:0007669"/>
    <property type="project" value="UniProtKB-SubCell"/>
</dbReference>
<dbReference type="FunFam" id="4.10.280.10:FF:000025">
    <property type="entry name" value="protein atonal homolog 7"/>
    <property type="match status" value="1"/>
</dbReference>
<evidence type="ECO:0000256" key="3">
    <source>
        <dbReference type="ARBA" id="ARBA00022782"/>
    </source>
</evidence>
<keyword evidence="3" id="KW-0221">Differentiation</keyword>
<dbReference type="InterPro" id="IPR036638">
    <property type="entry name" value="HLH_DNA-bd_sf"/>
</dbReference>
<gene>
    <name evidence="11" type="primary">LOC115625526</name>
</gene>
<dbReference type="GO" id="GO:0046982">
    <property type="term" value="F:protein heterodimerization activity"/>
    <property type="evidence" value="ECO:0007669"/>
    <property type="project" value="UniProtKB-ARBA"/>
</dbReference>
<accession>A0A6J2TLS2</accession>
<feature type="region of interest" description="Disordered" evidence="8">
    <location>
        <begin position="154"/>
        <end position="200"/>
    </location>
</feature>
<dbReference type="GO" id="GO:0016360">
    <property type="term" value="P:sensory organ precursor cell fate determination"/>
    <property type="evidence" value="ECO:0007669"/>
    <property type="project" value="UniProtKB-ARBA"/>
</dbReference>
<evidence type="ECO:0000259" key="9">
    <source>
        <dbReference type="PROSITE" id="PS50888"/>
    </source>
</evidence>
<dbReference type="GO" id="GO:0070888">
    <property type="term" value="F:E-box binding"/>
    <property type="evidence" value="ECO:0007669"/>
    <property type="project" value="TreeGrafter"/>
</dbReference>
<reference evidence="11" key="1">
    <citation type="submission" date="2025-08" db="UniProtKB">
        <authorList>
            <consortium name="RefSeq"/>
        </authorList>
    </citation>
    <scope>IDENTIFICATION</scope>
    <source>
        <strain evidence="11">11010-0011.00</strain>
        <tissue evidence="11">Whole body</tissue>
    </source>
</reference>
<protein>
    <submittedName>
        <fullName evidence="11">Protein atonal</fullName>
    </submittedName>
</protein>
<evidence type="ECO:0000256" key="7">
    <source>
        <dbReference type="ARBA" id="ARBA00023242"/>
    </source>
</evidence>